<gene>
    <name evidence="2" type="ORF">UK23_26625</name>
</gene>
<dbReference type="AlphaFoldDB" id="A0A0F0GP94"/>
<dbReference type="EMBL" id="JYJG01000216">
    <property type="protein sequence ID" value="KJK45319.1"/>
    <property type="molecule type" value="Genomic_DNA"/>
</dbReference>
<protein>
    <submittedName>
        <fullName evidence="2">Uncharacterized protein</fullName>
    </submittedName>
</protein>
<feature type="region of interest" description="Disordered" evidence="1">
    <location>
        <begin position="133"/>
        <end position="160"/>
    </location>
</feature>
<name>A0A0F0GP94_LENAE</name>
<dbReference type="OrthoDB" id="3698924at2"/>
<dbReference type="Proteomes" id="UP000033393">
    <property type="component" value="Unassembled WGS sequence"/>
</dbReference>
<organism evidence="2 3">
    <name type="scientific">Lentzea aerocolonigenes</name>
    <name type="common">Lechevalieria aerocolonigenes</name>
    <name type="synonym">Saccharothrix aerocolonigenes</name>
    <dbReference type="NCBI Taxonomy" id="68170"/>
    <lineage>
        <taxon>Bacteria</taxon>
        <taxon>Bacillati</taxon>
        <taxon>Actinomycetota</taxon>
        <taxon>Actinomycetes</taxon>
        <taxon>Pseudonocardiales</taxon>
        <taxon>Pseudonocardiaceae</taxon>
        <taxon>Lentzea</taxon>
    </lineage>
</organism>
<sequence length="160" mass="17037">MIKSDGPGEDVPGGDEHNGGSAPLLNFGLGSGRVSINTDELLKCAALFQSASSRFYHYMTGNEDLASYAPLTSPEGDDSWSAFAPKYYKRGAEYLGGISALAKGIDMLGQSLKQFAAYCVSTEENNTHVAKNALNLNGKPDPGTIPGQWPEDGSEHHGRR</sequence>
<comment type="caution">
    <text evidence="2">The sequence shown here is derived from an EMBL/GenBank/DDBJ whole genome shotgun (WGS) entry which is preliminary data.</text>
</comment>
<reference evidence="2 3" key="1">
    <citation type="submission" date="2015-02" db="EMBL/GenBank/DDBJ databases">
        <authorList>
            <person name="Ju K.-S."/>
            <person name="Doroghazi J.R."/>
            <person name="Metcalf W."/>
        </authorList>
    </citation>
    <scope>NUCLEOTIDE SEQUENCE [LARGE SCALE GENOMIC DNA]</scope>
    <source>
        <strain evidence="2 3">NRRL B-16140</strain>
    </source>
</reference>
<dbReference type="PATRIC" id="fig|68170.10.peg.6883"/>
<evidence type="ECO:0000313" key="2">
    <source>
        <dbReference type="EMBL" id="KJK45319.1"/>
    </source>
</evidence>
<keyword evidence="3" id="KW-1185">Reference proteome</keyword>
<evidence type="ECO:0000313" key="3">
    <source>
        <dbReference type="Proteomes" id="UP000033393"/>
    </source>
</evidence>
<evidence type="ECO:0000256" key="1">
    <source>
        <dbReference type="SAM" id="MobiDB-lite"/>
    </source>
</evidence>
<accession>A0A0F0GP94</accession>
<dbReference type="RefSeq" id="WP_045314386.1">
    <property type="nucleotide sequence ID" value="NZ_JYJG01000216.1"/>
</dbReference>
<proteinExistence type="predicted"/>